<reference evidence="1" key="2">
    <citation type="submission" date="2023-04" db="EMBL/GenBank/DDBJ databases">
        <authorList>
            <person name="Bruccoleri R.E."/>
            <person name="Oakeley E.J."/>
            <person name="Faust A.-M."/>
            <person name="Dessus-Babus S."/>
            <person name="Altorfer M."/>
            <person name="Burckhardt D."/>
            <person name="Oertli M."/>
            <person name="Naumann U."/>
            <person name="Petersen F."/>
            <person name="Wong J."/>
        </authorList>
    </citation>
    <scope>NUCLEOTIDE SEQUENCE</scope>
    <source>
        <strain evidence="1">GSM-AAB239-AS_SAM_17_03QT</strain>
        <tissue evidence="1">Leaf</tissue>
    </source>
</reference>
<dbReference type="Pfam" id="PF03004">
    <property type="entry name" value="Transposase_24"/>
    <property type="match status" value="1"/>
</dbReference>
<dbReference type="AlphaFoldDB" id="A0AAX6EL96"/>
<evidence type="ECO:0000313" key="1">
    <source>
        <dbReference type="EMBL" id="KAJ6804830.1"/>
    </source>
</evidence>
<gene>
    <name evidence="1" type="ORF">M6B38_184975</name>
</gene>
<accession>A0AAX6EL96</accession>
<reference evidence="1" key="1">
    <citation type="journal article" date="2023" name="GigaByte">
        <title>Genome assembly of the bearded iris, Iris pallida Lam.</title>
        <authorList>
            <person name="Bruccoleri R.E."/>
            <person name="Oakeley E.J."/>
            <person name="Faust A.M.E."/>
            <person name="Altorfer M."/>
            <person name="Dessus-Babus S."/>
            <person name="Burckhardt D."/>
            <person name="Oertli M."/>
            <person name="Naumann U."/>
            <person name="Petersen F."/>
            <person name="Wong J."/>
        </authorList>
    </citation>
    <scope>NUCLEOTIDE SEQUENCE</scope>
    <source>
        <strain evidence="1">GSM-AAB239-AS_SAM_17_03QT</strain>
    </source>
</reference>
<comment type="caution">
    <text evidence="1">The sequence shown here is derived from an EMBL/GenBank/DDBJ whole genome shotgun (WGS) entry which is preliminary data.</text>
</comment>
<dbReference type="Proteomes" id="UP001140949">
    <property type="component" value="Unassembled WGS sequence"/>
</dbReference>
<organism evidence="1 2">
    <name type="scientific">Iris pallida</name>
    <name type="common">Sweet iris</name>
    <dbReference type="NCBI Taxonomy" id="29817"/>
    <lineage>
        <taxon>Eukaryota</taxon>
        <taxon>Viridiplantae</taxon>
        <taxon>Streptophyta</taxon>
        <taxon>Embryophyta</taxon>
        <taxon>Tracheophyta</taxon>
        <taxon>Spermatophyta</taxon>
        <taxon>Magnoliopsida</taxon>
        <taxon>Liliopsida</taxon>
        <taxon>Asparagales</taxon>
        <taxon>Iridaceae</taxon>
        <taxon>Iridoideae</taxon>
        <taxon>Irideae</taxon>
        <taxon>Iris</taxon>
    </lineage>
</organism>
<sequence>MFPAVAAKLIRDAMNDQKDRERRGKPIQGWITPDQWTAMKARFDAPRYKERSEKAKTARQKASKWCGGSIPMTEHFRRLVSKGGDANMVTVFLATHRKDGKLIDERAKPTYADYLKLQERAAASAPTAGEAGTSSQPAQTSSADELWVTVAGGLLWRPSCDTVL</sequence>
<name>A0AAX6EL96_IRIPA</name>
<evidence type="ECO:0000313" key="2">
    <source>
        <dbReference type="Proteomes" id="UP001140949"/>
    </source>
</evidence>
<dbReference type="EMBL" id="JANAVB010035817">
    <property type="protein sequence ID" value="KAJ6804830.1"/>
    <property type="molecule type" value="Genomic_DNA"/>
</dbReference>
<proteinExistence type="predicted"/>
<dbReference type="InterPro" id="IPR004252">
    <property type="entry name" value="Probable_transposase_24"/>
</dbReference>
<protein>
    <submittedName>
        <fullName evidence="1">Plant UBX domain-containing protein 8</fullName>
    </submittedName>
</protein>
<keyword evidence="2" id="KW-1185">Reference proteome</keyword>